<evidence type="ECO:0000256" key="1">
    <source>
        <dbReference type="SAM" id="SignalP"/>
    </source>
</evidence>
<evidence type="ECO:0000313" key="2">
    <source>
        <dbReference type="EMBL" id="THU77758.1"/>
    </source>
</evidence>
<evidence type="ECO:0000313" key="3">
    <source>
        <dbReference type="Proteomes" id="UP000297245"/>
    </source>
</evidence>
<feature type="chain" id="PRO_5020402120" evidence="1">
    <location>
        <begin position="22"/>
        <end position="79"/>
    </location>
</feature>
<dbReference type="Proteomes" id="UP000297245">
    <property type="component" value="Unassembled WGS sequence"/>
</dbReference>
<gene>
    <name evidence="2" type="ORF">K435DRAFT_79450</name>
</gene>
<accession>A0A4S8KQY7</accession>
<reference evidence="2 3" key="1">
    <citation type="journal article" date="2019" name="Nat. Ecol. Evol.">
        <title>Megaphylogeny resolves global patterns of mushroom evolution.</title>
        <authorList>
            <person name="Varga T."/>
            <person name="Krizsan K."/>
            <person name="Foldi C."/>
            <person name="Dima B."/>
            <person name="Sanchez-Garcia M."/>
            <person name="Sanchez-Ramirez S."/>
            <person name="Szollosi G.J."/>
            <person name="Szarkandi J.G."/>
            <person name="Papp V."/>
            <person name="Albert L."/>
            <person name="Andreopoulos W."/>
            <person name="Angelini C."/>
            <person name="Antonin V."/>
            <person name="Barry K.W."/>
            <person name="Bougher N.L."/>
            <person name="Buchanan P."/>
            <person name="Buyck B."/>
            <person name="Bense V."/>
            <person name="Catcheside P."/>
            <person name="Chovatia M."/>
            <person name="Cooper J."/>
            <person name="Damon W."/>
            <person name="Desjardin D."/>
            <person name="Finy P."/>
            <person name="Geml J."/>
            <person name="Haridas S."/>
            <person name="Hughes K."/>
            <person name="Justo A."/>
            <person name="Karasinski D."/>
            <person name="Kautmanova I."/>
            <person name="Kiss B."/>
            <person name="Kocsube S."/>
            <person name="Kotiranta H."/>
            <person name="LaButti K.M."/>
            <person name="Lechner B.E."/>
            <person name="Liimatainen K."/>
            <person name="Lipzen A."/>
            <person name="Lukacs Z."/>
            <person name="Mihaltcheva S."/>
            <person name="Morgado L.N."/>
            <person name="Niskanen T."/>
            <person name="Noordeloos M.E."/>
            <person name="Ohm R.A."/>
            <person name="Ortiz-Santana B."/>
            <person name="Ovrebo C."/>
            <person name="Racz N."/>
            <person name="Riley R."/>
            <person name="Savchenko A."/>
            <person name="Shiryaev A."/>
            <person name="Soop K."/>
            <person name="Spirin V."/>
            <person name="Szebenyi C."/>
            <person name="Tomsovsky M."/>
            <person name="Tulloss R.E."/>
            <person name="Uehling J."/>
            <person name="Grigoriev I.V."/>
            <person name="Vagvolgyi C."/>
            <person name="Papp T."/>
            <person name="Martin F.M."/>
            <person name="Miettinen O."/>
            <person name="Hibbett D.S."/>
            <person name="Nagy L.G."/>
        </authorList>
    </citation>
    <scope>NUCLEOTIDE SEQUENCE [LARGE SCALE GENOMIC DNA]</scope>
    <source>
        <strain evidence="2 3">CBS 962.96</strain>
    </source>
</reference>
<dbReference type="AlphaFoldDB" id="A0A4S8KQY7"/>
<proteinExistence type="predicted"/>
<sequence length="79" mass="8458">MILGQFFTQALYPILIVLIAALENSKDYAGFNENLDSKGNRMTLSQSIRFASVAETLDERVSGSNMITPAGGSSGSEVL</sequence>
<organism evidence="2 3">
    <name type="scientific">Dendrothele bispora (strain CBS 962.96)</name>
    <dbReference type="NCBI Taxonomy" id="1314807"/>
    <lineage>
        <taxon>Eukaryota</taxon>
        <taxon>Fungi</taxon>
        <taxon>Dikarya</taxon>
        <taxon>Basidiomycota</taxon>
        <taxon>Agaricomycotina</taxon>
        <taxon>Agaricomycetes</taxon>
        <taxon>Agaricomycetidae</taxon>
        <taxon>Agaricales</taxon>
        <taxon>Agaricales incertae sedis</taxon>
        <taxon>Dendrothele</taxon>
    </lineage>
</organism>
<feature type="signal peptide" evidence="1">
    <location>
        <begin position="1"/>
        <end position="21"/>
    </location>
</feature>
<keyword evidence="3" id="KW-1185">Reference proteome</keyword>
<dbReference type="OrthoDB" id="3174319at2759"/>
<name>A0A4S8KQY7_DENBC</name>
<protein>
    <submittedName>
        <fullName evidence="2">Uncharacterized protein</fullName>
    </submittedName>
</protein>
<keyword evidence="1" id="KW-0732">Signal</keyword>
<dbReference type="EMBL" id="ML180347">
    <property type="protein sequence ID" value="THU77758.1"/>
    <property type="molecule type" value="Genomic_DNA"/>
</dbReference>